<accession>A0A0G4H8G2</accession>
<protein>
    <recommendedName>
        <fullName evidence="8">Gamma-interferon-inducible lysosomal thiol reductase</fullName>
    </recommendedName>
</protein>
<dbReference type="VEuPathDB" id="CryptoDB:Cvel_25150"/>
<keyword evidence="5" id="KW-0325">Glycoprotein</keyword>
<keyword evidence="3" id="KW-0964">Secreted</keyword>
<evidence type="ECO:0000256" key="6">
    <source>
        <dbReference type="SAM" id="SignalP"/>
    </source>
</evidence>
<evidence type="ECO:0000256" key="1">
    <source>
        <dbReference type="ARBA" id="ARBA00004613"/>
    </source>
</evidence>
<evidence type="ECO:0000313" key="7">
    <source>
        <dbReference type="EMBL" id="CEM40230.1"/>
    </source>
</evidence>
<evidence type="ECO:0008006" key="8">
    <source>
        <dbReference type="Google" id="ProtNLM"/>
    </source>
</evidence>
<dbReference type="InterPro" id="IPR004911">
    <property type="entry name" value="Interferon-induced_GILT"/>
</dbReference>
<feature type="chain" id="PRO_5005191560" description="Gamma-interferon-inducible lysosomal thiol reductase" evidence="6">
    <location>
        <begin position="21"/>
        <end position="256"/>
    </location>
</feature>
<evidence type="ECO:0000256" key="2">
    <source>
        <dbReference type="ARBA" id="ARBA00005679"/>
    </source>
</evidence>
<organism evidence="7">
    <name type="scientific">Chromera velia CCMP2878</name>
    <dbReference type="NCBI Taxonomy" id="1169474"/>
    <lineage>
        <taxon>Eukaryota</taxon>
        <taxon>Sar</taxon>
        <taxon>Alveolata</taxon>
        <taxon>Colpodellida</taxon>
        <taxon>Chromeraceae</taxon>
        <taxon>Chromera</taxon>
    </lineage>
</organism>
<dbReference type="GO" id="GO:0016671">
    <property type="term" value="F:oxidoreductase activity, acting on a sulfur group of donors, disulfide as acceptor"/>
    <property type="evidence" value="ECO:0007669"/>
    <property type="project" value="InterPro"/>
</dbReference>
<dbReference type="PANTHER" id="PTHR13234:SF8">
    <property type="entry name" value="GAMMA-INTERFERON-INDUCIBLE LYSOSOMAL THIOL REDUCTASE"/>
    <property type="match status" value="1"/>
</dbReference>
<feature type="signal peptide" evidence="6">
    <location>
        <begin position="1"/>
        <end position="20"/>
    </location>
</feature>
<proteinExistence type="inferred from homology"/>
<comment type="subcellular location">
    <subcellularLocation>
        <location evidence="1">Secreted</location>
    </subcellularLocation>
</comment>
<name>A0A0G4H8G2_9ALVE</name>
<dbReference type="PhylomeDB" id="A0A0G4H8G2"/>
<sequence>MVHRLLAALTLAGLFGLSAAIVDVQLYYEPLCPYCRDFILKQLVPAVNSDAFAYFNVKMVPAGNTQDMGNGSWMCQHGDDECFLNNVESCAMKHIPIPDENDNVAQLKFVACLAGKGELGRSQWTNCPLEGVTKEVEDCVNGPEGPVLAKSMVVETSKLNPPHEYVPWVVINGAPSDKADNDLLGAICDAIKVENPPVDPLPSSCQGGGSKAGKPMDASASLLRAIPLVGVMSETAEASGKKPGRCYRGEPVQVVV</sequence>
<dbReference type="EMBL" id="CDMZ01001998">
    <property type="protein sequence ID" value="CEM40230.1"/>
    <property type="molecule type" value="Genomic_DNA"/>
</dbReference>
<dbReference type="PANTHER" id="PTHR13234">
    <property type="entry name" value="GAMMA-INTERFERON INDUCIBLE LYSOSOMAL THIOL REDUCTASE GILT"/>
    <property type="match status" value="1"/>
</dbReference>
<reference evidence="7" key="1">
    <citation type="submission" date="2014-11" db="EMBL/GenBank/DDBJ databases">
        <authorList>
            <person name="Otto D Thomas"/>
            <person name="Naeem Raeece"/>
        </authorList>
    </citation>
    <scope>NUCLEOTIDE SEQUENCE</scope>
</reference>
<gene>
    <name evidence="7" type="ORF">Cvel_25150</name>
</gene>
<evidence type="ECO:0000256" key="3">
    <source>
        <dbReference type="ARBA" id="ARBA00022525"/>
    </source>
</evidence>
<comment type="similarity">
    <text evidence="2">Belongs to the GILT family.</text>
</comment>
<evidence type="ECO:0000256" key="5">
    <source>
        <dbReference type="ARBA" id="ARBA00023180"/>
    </source>
</evidence>
<keyword evidence="4 6" id="KW-0732">Signal</keyword>
<dbReference type="AlphaFoldDB" id="A0A0G4H8G2"/>
<dbReference type="GO" id="GO:0005576">
    <property type="term" value="C:extracellular region"/>
    <property type="evidence" value="ECO:0007669"/>
    <property type="project" value="UniProtKB-SubCell"/>
</dbReference>
<dbReference type="Pfam" id="PF03227">
    <property type="entry name" value="GILT"/>
    <property type="match status" value="1"/>
</dbReference>
<evidence type="ECO:0000256" key="4">
    <source>
        <dbReference type="ARBA" id="ARBA00022729"/>
    </source>
</evidence>